<evidence type="ECO:0000256" key="1">
    <source>
        <dbReference type="ARBA" id="ARBA00006738"/>
    </source>
</evidence>
<dbReference type="Proteomes" id="UP000184211">
    <property type="component" value="Unassembled WGS sequence"/>
</dbReference>
<dbReference type="InterPro" id="IPR011335">
    <property type="entry name" value="Restrct_endonuc-II-like"/>
</dbReference>
<comment type="similarity">
    <text evidence="1">Belongs to the UPF0102 family.</text>
</comment>
<accession>A0A1M5RZW8</accession>
<keyword evidence="2" id="KW-0540">Nuclease</keyword>
<gene>
    <name evidence="2" type="ORF">SAMN04488044_2348</name>
</gene>
<dbReference type="InterPro" id="IPR003509">
    <property type="entry name" value="UPF0102_YraN-like"/>
</dbReference>
<proteinExistence type="inferred from homology"/>
<sequence length="161" mass="17913">MTLAHLQPEFHSHTQMGAHQSEFDFGPITAPKKSSSDDADLRARRGQQNYLAGQSAECAVQRHYEDAGYSLLARRWRGGGGELDLVFQSGAGLTFVEVKKSRRHDLAAQRVSQQQAHRIFSAATVFVDRSDFDPFVDLRFDVALVDGIGAIHVHENALVFF</sequence>
<protein>
    <submittedName>
        <fullName evidence="2">Putative endonuclease</fullName>
    </submittedName>
</protein>
<evidence type="ECO:0000313" key="3">
    <source>
        <dbReference type="Proteomes" id="UP000184211"/>
    </source>
</evidence>
<dbReference type="GO" id="GO:0003676">
    <property type="term" value="F:nucleic acid binding"/>
    <property type="evidence" value="ECO:0007669"/>
    <property type="project" value="InterPro"/>
</dbReference>
<dbReference type="GO" id="GO:0004519">
    <property type="term" value="F:endonuclease activity"/>
    <property type="evidence" value="ECO:0007669"/>
    <property type="project" value="UniProtKB-KW"/>
</dbReference>
<organism evidence="2 3">
    <name type="scientific">Cognatishimia maritima</name>
    <dbReference type="NCBI Taxonomy" id="870908"/>
    <lineage>
        <taxon>Bacteria</taxon>
        <taxon>Pseudomonadati</taxon>
        <taxon>Pseudomonadota</taxon>
        <taxon>Alphaproteobacteria</taxon>
        <taxon>Rhodobacterales</taxon>
        <taxon>Paracoccaceae</taxon>
        <taxon>Cognatishimia</taxon>
    </lineage>
</organism>
<dbReference type="PANTHER" id="PTHR34039:SF1">
    <property type="entry name" value="UPF0102 PROTEIN YRAN"/>
    <property type="match status" value="1"/>
</dbReference>
<keyword evidence="3" id="KW-1185">Reference proteome</keyword>
<dbReference type="AlphaFoldDB" id="A0A1M5RZW8"/>
<dbReference type="Pfam" id="PF02021">
    <property type="entry name" value="UPF0102"/>
    <property type="match status" value="1"/>
</dbReference>
<dbReference type="STRING" id="870908.SAMN04488044_2348"/>
<dbReference type="PANTHER" id="PTHR34039">
    <property type="entry name" value="UPF0102 PROTEIN YRAN"/>
    <property type="match status" value="1"/>
</dbReference>
<keyword evidence="2" id="KW-0255">Endonuclease</keyword>
<name>A0A1M5RZW8_9RHOB</name>
<dbReference type="Gene3D" id="3.40.1350.10">
    <property type="match status" value="1"/>
</dbReference>
<evidence type="ECO:0000313" key="2">
    <source>
        <dbReference type="EMBL" id="SHH31745.1"/>
    </source>
</evidence>
<keyword evidence="2" id="KW-0378">Hydrolase</keyword>
<dbReference type="SUPFAM" id="SSF52980">
    <property type="entry name" value="Restriction endonuclease-like"/>
    <property type="match status" value="1"/>
</dbReference>
<dbReference type="InterPro" id="IPR011856">
    <property type="entry name" value="tRNA_endonuc-like_dom_sf"/>
</dbReference>
<reference evidence="3" key="1">
    <citation type="submission" date="2016-11" db="EMBL/GenBank/DDBJ databases">
        <authorList>
            <person name="Varghese N."/>
            <person name="Submissions S."/>
        </authorList>
    </citation>
    <scope>NUCLEOTIDE SEQUENCE [LARGE SCALE GENOMIC DNA]</scope>
    <source>
        <strain evidence="3">DSM 28223</strain>
    </source>
</reference>
<dbReference type="EMBL" id="FQWM01000004">
    <property type="protein sequence ID" value="SHH31745.1"/>
    <property type="molecule type" value="Genomic_DNA"/>
</dbReference>